<name>A0A5D0NBZ2_9ACTN</name>
<organism evidence="4 5">
    <name type="scientific">Actinomadura chibensis</name>
    <dbReference type="NCBI Taxonomy" id="392828"/>
    <lineage>
        <taxon>Bacteria</taxon>
        <taxon>Bacillati</taxon>
        <taxon>Actinomycetota</taxon>
        <taxon>Actinomycetes</taxon>
        <taxon>Streptosporangiales</taxon>
        <taxon>Thermomonosporaceae</taxon>
        <taxon>Actinomadura</taxon>
    </lineage>
</organism>
<evidence type="ECO:0000313" key="5">
    <source>
        <dbReference type="Proteomes" id="UP000323380"/>
    </source>
</evidence>
<evidence type="ECO:0000256" key="1">
    <source>
        <dbReference type="ARBA" id="ARBA00007637"/>
    </source>
</evidence>
<feature type="region of interest" description="Disordered" evidence="2">
    <location>
        <begin position="88"/>
        <end position="107"/>
    </location>
</feature>
<protein>
    <submittedName>
        <fullName evidence="4">NAD(P)-dependent oxidoreductase</fullName>
    </submittedName>
</protein>
<keyword evidence="5" id="KW-1185">Reference proteome</keyword>
<gene>
    <name evidence="4" type="ORF">FXF69_33550</name>
</gene>
<dbReference type="CDD" id="cd08946">
    <property type="entry name" value="SDR_e"/>
    <property type="match status" value="1"/>
</dbReference>
<accession>A0A5D0NBZ2</accession>
<dbReference type="InterPro" id="IPR001509">
    <property type="entry name" value="Epimerase_deHydtase"/>
</dbReference>
<dbReference type="SUPFAM" id="SSF51735">
    <property type="entry name" value="NAD(P)-binding Rossmann-fold domains"/>
    <property type="match status" value="1"/>
</dbReference>
<proteinExistence type="inferred from homology"/>
<comment type="similarity">
    <text evidence="1">Belongs to the NAD(P)-dependent epimerase/dehydratase family.</text>
</comment>
<evidence type="ECO:0000313" key="4">
    <source>
        <dbReference type="EMBL" id="TYB41859.1"/>
    </source>
</evidence>
<dbReference type="InterPro" id="IPR036291">
    <property type="entry name" value="NAD(P)-bd_dom_sf"/>
</dbReference>
<dbReference type="Pfam" id="PF01370">
    <property type="entry name" value="Epimerase"/>
    <property type="match status" value="1"/>
</dbReference>
<reference evidence="4 5" key="1">
    <citation type="submission" date="2019-08" db="EMBL/GenBank/DDBJ databases">
        <title>Actinomadura sp. nov. CYP1-5 isolated from mountain soil.</title>
        <authorList>
            <person name="Songsumanus A."/>
            <person name="Kuncharoen N."/>
            <person name="Kudo T."/>
            <person name="Yuki M."/>
            <person name="Igarashi Y."/>
            <person name="Tanasupawat S."/>
        </authorList>
    </citation>
    <scope>NUCLEOTIDE SEQUENCE [LARGE SCALE GENOMIC DNA]</scope>
    <source>
        <strain evidence="4 5">JCM 14158</strain>
    </source>
</reference>
<feature type="domain" description="NAD-dependent epimerase/dehydratase" evidence="3">
    <location>
        <begin position="61"/>
        <end position="290"/>
    </location>
</feature>
<sequence>MAPAGAPGAPGHLRRHPPGAARDGRGGRQGAHLADPAQPGQPPRGDRRARGRRYGVTSGNVLIVGGDGFLGRHTAEALAAGGASVHVFDRPGSTPPPRPRGAHRYGRYEGSVTDRGALEEAVADAGADAIVVLASYSHGGLGLAKAAEQNPPAAVEVNVRGLLHVLEIAARRPGTRVVWLSSTTVYGPTDRYAATGVSEDALLAPGSVYAATKVLGEQLVRTYRTAHGVRATAVRPTLVWGPGLRYRGVQSCLGDLADAAAHGREATVPDSDEPWDLLYVRDAGRAVAWLTGRDLGPVVLVNGYRASVRQVREAVLRAVPGAPVRVAGAAPRLNVPPVDDGRIRRAGFVPEFDLARSVYDYVATLSASTA</sequence>
<evidence type="ECO:0000259" key="3">
    <source>
        <dbReference type="Pfam" id="PF01370"/>
    </source>
</evidence>
<evidence type="ECO:0000256" key="2">
    <source>
        <dbReference type="SAM" id="MobiDB-lite"/>
    </source>
</evidence>
<dbReference type="STRING" id="1220554.GCA_001552135_01049"/>
<dbReference type="Gene3D" id="3.40.50.720">
    <property type="entry name" value="NAD(P)-binding Rossmann-like Domain"/>
    <property type="match status" value="1"/>
</dbReference>
<dbReference type="PANTHER" id="PTHR43000">
    <property type="entry name" value="DTDP-D-GLUCOSE 4,6-DEHYDRATASE-RELATED"/>
    <property type="match status" value="1"/>
</dbReference>
<dbReference type="Proteomes" id="UP000323380">
    <property type="component" value="Unassembled WGS sequence"/>
</dbReference>
<dbReference type="EMBL" id="VSFG01000009">
    <property type="protein sequence ID" value="TYB41859.1"/>
    <property type="molecule type" value="Genomic_DNA"/>
</dbReference>
<feature type="region of interest" description="Disordered" evidence="2">
    <location>
        <begin position="1"/>
        <end position="53"/>
    </location>
</feature>
<feature type="compositionally biased region" description="Low complexity" evidence="2">
    <location>
        <begin position="1"/>
        <end position="11"/>
    </location>
</feature>
<comment type="caution">
    <text evidence="4">The sequence shown here is derived from an EMBL/GenBank/DDBJ whole genome shotgun (WGS) entry which is preliminary data.</text>
</comment>
<dbReference type="AlphaFoldDB" id="A0A5D0NBZ2"/>